<keyword evidence="15" id="KW-1185">Reference proteome</keyword>
<dbReference type="Proteomes" id="UP001241747">
    <property type="component" value="Unassembled WGS sequence"/>
</dbReference>
<keyword evidence="10" id="KW-0411">Iron-sulfur</keyword>
<dbReference type="InterPro" id="IPR020578">
    <property type="entry name" value="Aminotrans_V_PyrdxlP_BS"/>
</dbReference>
<name>A0ABU0LCQ3_XANAG</name>
<keyword evidence="8" id="KW-0663">Pyridoxal phosphate</keyword>
<keyword evidence="6 14" id="KW-0808">Transferase</keyword>
<dbReference type="EC" id="2.8.1.7" evidence="4"/>
<dbReference type="Pfam" id="PF00266">
    <property type="entry name" value="Aminotran_5"/>
    <property type="match status" value="1"/>
</dbReference>
<comment type="function">
    <text evidence="2">Catalyzes the removal of elemental sulfur atoms from cysteine to produce alanine. Seems to participate in the biosynthesis of the nitrogenase metalloclusters by providing the inorganic sulfur required for the Fe-S core formation.</text>
</comment>
<comment type="catalytic activity">
    <reaction evidence="11">
        <text>(sulfur carrier)-H + L-cysteine = (sulfur carrier)-SH + L-alanine</text>
        <dbReference type="Rhea" id="RHEA:43892"/>
        <dbReference type="Rhea" id="RHEA-COMP:14737"/>
        <dbReference type="Rhea" id="RHEA-COMP:14739"/>
        <dbReference type="ChEBI" id="CHEBI:29917"/>
        <dbReference type="ChEBI" id="CHEBI:35235"/>
        <dbReference type="ChEBI" id="CHEBI:57972"/>
        <dbReference type="ChEBI" id="CHEBI:64428"/>
        <dbReference type="EC" id="2.8.1.7"/>
    </reaction>
</comment>
<evidence type="ECO:0000256" key="5">
    <source>
        <dbReference type="ARBA" id="ARBA00013558"/>
    </source>
</evidence>
<proteinExistence type="inferred from homology"/>
<evidence type="ECO:0000256" key="7">
    <source>
        <dbReference type="ARBA" id="ARBA00022723"/>
    </source>
</evidence>
<evidence type="ECO:0000313" key="14">
    <source>
        <dbReference type="EMBL" id="MDQ0504901.1"/>
    </source>
</evidence>
<evidence type="ECO:0000256" key="2">
    <source>
        <dbReference type="ARBA" id="ARBA00003120"/>
    </source>
</evidence>
<dbReference type="InterPro" id="IPR016454">
    <property type="entry name" value="Cysteine_dSase"/>
</dbReference>
<comment type="cofactor">
    <cofactor evidence="1 12">
        <name>pyridoxal 5'-phosphate</name>
        <dbReference type="ChEBI" id="CHEBI:597326"/>
    </cofactor>
</comment>
<evidence type="ECO:0000256" key="1">
    <source>
        <dbReference type="ARBA" id="ARBA00001933"/>
    </source>
</evidence>
<dbReference type="Gene3D" id="1.10.260.50">
    <property type="match status" value="1"/>
</dbReference>
<comment type="caution">
    <text evidence="14">The sequence shown here is derived from an EMBL/GenBank/DDBJ whole genome shotgun (WGS) entry which is preliminary data.</text>
</comment>
<feature type="domain" description="Aminotransferase class V" evidence="13">
    <location>
        <begin position="21"/>
        <end position="382"/>
    </location>
</feature>
<keyword evidence="7" id="KW-0479">Metal-binding</keyword>
<dbReference type="PANTHER" id="PTHR11601:SF34">
    <property type="entry name" value="CYSTEINE DESULFURASE"/>
    <property type="match status" value="1"/>
</dbReference>
<protein>
    <recommendedName>
        <fullName evidence="5">Cysteine desulfurase</fullName>
        <ecNumber evidence="4">2.8.1.7</ecNumber>
    </recommendedName>
</protein>
<accession>A0ABU0LCQ3</accession>
<evidence type="ECO:0000256" key="4">
    <source>
        <dbReference type="ARBA" id="ARBA00012239"/>
    </source>
</evidence>
<evidence type="ECO:0000256" key="12">
    <source>
        <dbReference type="RuleBase" id="RU004504"/>
    </source>
</evidence>
<evidence type="ECO:0000256" key="10">
    <source>
        <dbReference type="ARBA" id="ARBA00023014"/>
    </source>
</evidence>
<dbReference type="EMBL" id="JAUSVY010000003">
    <property type="protein sequence ID" value="MDQ0504901.1"/>
    <property type="molecule type" value="Genomic_DNA"/>
</dbReference>
<dbReference type="PIRSF" id="PIRSF005572">
    <property type="entry name" value="NifS"/>
    <property type="match status" value="1"/>
</dbReference>
<dbReference type="Gene3D" id="3.40.640.10">
    <property type="entry name" value="Type I PLP-dependent aspartate aminotransferase-like (Major domain)"/>
    <property type="match status" value="1"/>
</dbReference>
<evidence type="ECO:0000256" key="8">
    <source>
        <dbReference type="ARBA" id="ARBA00022898"/>
    </source>
</evidence>
<comment type="similarity">
    <text evidence="3">Belongs to the class-V pyridoxal-phosphate-dependent aminotransferase family. NifS/IscS subfamily.</text>
</comment>
<dbReference type="PANTHER" id="PTHR11601">
    <property type="entry name" value="CYSTEINE DESULFURYLASE FAMILY MEMBER"/>
    <property type="match status" value="1"/>
</dbReference>
<dbReference type="Gene3D" id="3.90.1150.10">
    <property type="entry name" value="Aspartate Aminotransferase, domain 1"/>
    <property type="match status" value="1"/>
</dbReference>
<dbReference type="RefSeq" id="WP_237344719.1">
    <property type="nucleotide sequence ID" value="NZ_JABWGX010000005.1"/>
</dbReference>
<evidence type="ECO:0000313" key="15">
    <source>
        <dbReference type="Proteomes" id="UP001241747"/>
    </source>
</evidence>
<keyword evidence="9" id="KW-0408">Iron</keyword>
<evidence type="ECO:0000256" key="11">
    <source>
        <dbReference type="ARBA" id="ARBA00050776"/>
    </source>
</evidence>
<evidence type="ECO:0000259" key="13">
    <source>
        <dbReference type="Pfam" id="PF00266"/>
    </source>
</evidence>
<organism evidence="14 15">
    <name type="scientific">Xanthobacter agilis</name>
    <dbReference type="NCBI Taxonomy" id="47492"/>
    <lineage>
        <taxon>Bacteria</taxon>
        <taxon>Pseudomonadati</taxon>
        <taxon>Pseudomonadota</taxon>
        <taxon>Alphaproteobacteria</taxon>
        <taxon>Hyphomicrobiales</taxon>
        <taxon>Xanthobacteraceae</taxon>
        <taxon>Xanthobacter</taxon>
    </lineage>
</organism>
<dbReference type="InterPro" id="IPR015424">
    <property type="entry name" value="PyrdxlP-dep_Trfase"/>
</dbReference>
<dbReference type="InterPro" id="IPR015421">
    <property type="entry name" value="PyrdxlP-dep_Trfase_major"/>
</dbReference>
<gene>
    <name evidence="14" type="ORF">QOZ94_001683</name>
</gene>
<evidence type="ECO:0000256" key="9">
    <source>
        <dbReference type="ARBA" id="ARBA00023004"/>
    </source>
</evidence>
<sequence>MSEQRQAVTGGGADGATADRVYLDHNATSPLRPEARAAVLAVLDAPGNASSVHREGRAARAVLEAARGAVAALVGGVPRGVVFTSGATEAVALALHPEVEIDGRPRPCDVLLASAVEHPAVLKGHRFPTVERVAVDVAGRLDLDALEARLRHHRDAGRRAMVALMAANNETGVLQPLAQAARLVHAYDGVVFCDAVQAAGRMPLHMGELDIDLLAVSAHKIGGPQGAGALVAARPDFRVAPLVAGGGQERNRRAGTENVAAIAGFGAAAAVVRDQAEGARLLAARDRLEDEVLARIPGASVIGAAVDRLPNTSLIAFSGLRAETLVIALDLAHISVSAGSACSSGKVGPSHVLQAMGLDAERAAGAIRLSLGWSSREADVDRAVEALQKVVPQVRGRSPQAA</sequence>
<reference evidence="14 15" key="1">
    <citation type="submission" date="2023-07" db="EMBL/GenBank/DDBJ databases">
        <title>Genomic Encyclopedia of Type Strains, Phase IV (KMG-IV): sequencing the most valuable type-strain genomes for metagenomic binning, comparative biology and taxonomic classification.</title>
        <authorList>
            <person name="Goeker M."/>
        </authorList>
    </citation>
    <scope>NUCLEOTIDE SEQUENCE [LARGE SCALE GENOMIC DNA]</scope>
    <source>
        <strain evidence="14 15">DSM 3770</strain>
    </source>
</reference>
<dbReference type="PROSITE" id="PS00595">
    <property type="entry name" value="AA_TRANSFER_CLASS_5"/>
    <property type="match status" value="1"/>
</dbReference>
<dbReference type="GO" id="GO:0031071">
    <property type="term" value="F:cysteine desulfurase activity"/>
    <property type="evidence" value="ECO:0007669"/>
    <property type="project" value="UniProtKB-EC"/>
</dbReference>
<evidence type="ECO:0000256" key="6">
    <source>
        <dbReference type="ARBA" id="ARBA00022679"/>
    </source>
</evidence>
<dbReference type="InterPro" id="IPR000192">
    <property type="entry name" value="Aminotrans_V_dom"/>
</dbReference>
<dbReference type="SUPFAM" id="SSF53383">
    <property type="entry name" value="PLP-dependent transferases"/>
    <property type="match status" value="1"/>
</dbReference>
<dbReference type="InterPro" id="IPR015422">
    <property type="entry name" value="PyrdxlP-dep_Trfase_small"/>
</dbReference>
<evidence type="ECO:0000256" key="3">
    <source>
        <dbReference type="ARBA" id="ARBA00006490"/>
    </source>
</evidence>